<dbReference type="PROSITE" id="PS01209">
    <property type="entry name" value="LDLRA_1"/>
    <property type="match status" value="1"/>
</dbReference>
<dbReference type="AlphaFoldDB" id="A0A816X6U5"/>
<dbReference type="SUPFAM" id="SSF57424">
    <property type="entry name" value="LDL receptor-like module"/>
    <property type="match status" value="1"/>
</dbReference>
<evidence type="ECO:0000313" key="11">
    <source>
        <dbReference type="Proteomes" id="UP000663824"/>
    </source>
</evidence>
<comment type="caution">
    <text evidence="2">Lacks conserved residue(s) required for the propagation of feature annotation.</text>
</comment>
<evidence type="ECO:0000313" key="8">
    <source>
        <dbReference type="EMBL" id="CAF4166166.1"/>
    </source>
</evidence>
<proteinExistence type="predicted"/>
<dbReference type="EMBL" id="CAJNOW010018815">
    <property type="protein sequence ID" value="CAF1668719.1"/>
    <property type="molecule type" value="Genomic_DNA"/>
</dbReference>
<evidence type="ECO:0000313" key="9">
    <source>
        <dbReference type="EMBL" id="CAF4184355.1"/>
    </source>
</evidence>
<dbReference type="Proteomes" id="UP000663856">
    <property type="component" value="Unassembled WGS sequence"/>
</dbReference>
<protein>
    <submittedName>
        <fullName evidence="6">Uncharacterized protein</fullName>
    </submittedName>
</protein>
<evidence type="ECO:0000313" key="4">
    <source>
        <dbReference type="EMBL" id="CAF1668719.1"/>
    </source>
</evidence>
<feature type="disulfide bond" evidence="2">
    <location>
        <begin position="77"/>
        <end position="95"/>
    </location>
</feature>
<dbReference type="Proteomes" id="UP000681967">
    <property type="component" value="Unassembled WGS sequence"/>
</dbReference>
<dbReference type="InterPro" id="IPR023415">
    <property type="entry name" value="LDLR_class-A_CS"/>
</dbReference>
<feature type="disulfide bond" evidence="2">
    <location>
        <begin position="70"/>
        <end position="82"/>
    </location>
</feature>
<dbReference type="OrthoDB" id="10524402at2759"/>
<dbReference type="EMBL" id="CAJNRE010016055">
    <property type="protein sequence ID" value="CAF2143163.1"/>
    <property type="molecule type" value="Genomic_DNA"/>
</dbReference>
<dbReference type="InterPro" id="IPR036055">
    <property type="entry name" value="LDL_receptor-like_sf"/>
</dbReference>
<dbReference type="Proteomes" id="UP000663834">
    <property type="component" value="Unassembled WGS sequence"/>
</dbReference>
<dbReference type="EMBL" id="CAJNRF010003557">
    <property type="protein sequence ID" value="CAF2051842.1"/>
    <property type="molecule type" value="Genomic_DNA"/>
</dbReference>
<sequence>MNLYQQYLESNLSVELSSLTHCNCSGRLYFGQNCQYTFHSNAPFTSIIKHRFASKATWELDNPIISTVTCYNGLPSCRSLICLDWREICDGKIDCVDNGEDEQNCCQLEINQCDPIREFRLGVAL</sequence>
<evidence type="ECO:0000313" key="3">
    <source>
        <dbReference type="EMBL" id="CAF1597630.1"/>
    </source>
</evidence>
<evidence type="ECO:0000313" key="6">
    <source>
        <dbReference type="EMBL" id="CAF2143163.1"/>
    </source>
</evidence>
<dbReference type="Proteomes" id="UP000663866">
    <property type="component" value="Unassembled WGS sequence"/>
</dbReference>
<dbReference type="EMBL" id="CAJOBH010014950">
    <property type="protein sequence ID" value="CAF4184355.1"/>
    <property type="molecule type" value="Genomic_DNA"/>
</dbReference>
<dbReference type="Proteomes" id="UP000663855">
    <property type="component" value="Unassembled WGS sequence"/>
</dbReference>
<gene>
    <name evidence="9" type="ORF">BYL167_LOCUS22956</name>
    <name evidence="3" type="ORF">CJN711_LOCUS34764</name>
    <name evidence="7" type="ORF">GIL414_LOCUS18564</name>
    <name evidence="4" type="ORF">KQP761_LOCUS33785</name>
    <name evidence="6" type="ORF">MBJ925_LOCUS29881</name>
    <name evidence="8" type="ORF">OVN521_LOCUS24429</name>
    <name evidence="10" type="ORF">SMN809_LOCUS36839</name>
    <name evidence="5" type="ORF">WKI299_LOCUS10296</name>
</gene>
<organism evidence="6 11">
    <name type="scientific">Rotaria magnacalcarata</name>
    <dbReference type="NCBI Taxonomy" id="392030"/>
    <lineage>
        <taxon>Eukaryota</taxon>
        <taxon>Metazoa</taxon>
        <taxon>Spiralia</taxon>
        <taxon>Gnathifera</taxon>
        <taxon>Rotifera</taxon>
        <taxon>Eurotatoria</taxon>
        <taxon>Bdelloidea</taxon>
        <taxon>Philodinida</taxon>
        <taxon>Philodinidae</taxon>
        <taxon>Rotaria</taxon>
    </lineage>
</organism>
<evidence type="ECO:0000313" key="12">
    <source>
        <dbReference type="Proteomes" id="UP000663866"/>
    </source>
</evidence>
<dbReference type="Proteomes" id="UP000681720">
    <property type="component" value="Unassembled WGS sequence"/>
</dbReference>
<dbReference type="EMBL" id="CAJOBJ010009185">
    <property type="protein sequence ID" value="CAF4131746.1"/>
    <property type="molecule type" value="Genomic_DNA"/>
</dbReference>
<dbReference type="InterPro" id="IPR002172">
    <property type="entry name" value="LDrepeatLR_classA_rpt"/>
</dbReference>
<evidence type="ECO:0000256" key="2">
    <source>
        <dbReference type="PROSITE-ProRule" id="PRU00124"/>
    </source>
</evidence>
<dbReference type="CDD" id="cd00112">
    <property type="entry name" value="LDLa"/>
    <property type="match status" value="1"/>
</dbReference>
<dbReference type="Proteomes" id="UP000663824">
    <property type="component" value="Unassembled WGS sequence"/>
</dbReference>
<evidence type="ECO:0000313" key="7">
    <source>
        <dbReference type="EMBL" id="CAF4131746.1"/>
    </source>
</evidence>
<evidence type="ECO:0000256" key="1">
    <source>
        <dbReference type="ARBA" id="ARBA00023157"/>
    </source>
</evidence>
<dbReference type="PROSITE" id="PS50068">
    <property type="entry name" value="LDLRA_2"/>
    <property type="match status" value="1"/>
</dbReference>
<dbReference type="EMBL" id="CAJOBI010091884">
    <property type="protein sequence ID" value="CAF4546296.1"/>
    <property type="molecule type" value="Genomic_DNA"/>
</dbReference>
<keyword evidence="12" id="KW-1185">Reference proteome</keyword>
<dbReference type="Proteomes" id="UP000676336">
    <property type="component" value="Unassembled WGS sequence"/>
</dbReference>
<comment type="caution">
    <text evidence="6">The sequence shown here is derived from an EMBL/GenBank/DDBJ whole genome shotgun (WGS) entry which is preliminary data.</text>
</comment>
<reference evidence="6" key="1">
    <citation type="submission" date="2021-02" db="EMBL/GenBank/DDBJ databases">
        <authorList>
            <person name="Nowell W R."/>
        </authorList>
    </citation>
    <scope>NUCLEOTIDE SEQUENCE</scope>
</reference>
<dbReference type="EMBL" id="CAJOBG010005800">
    <property type="protein sequence ID" value="CAF4166166.1"/>
    <property type="molecule type" value="Genomic_DNA"/>
</dbReference>
<evidence type="ECO:0000313" key="10">
    <source>
        <dbReference type="EMBL" id="CAF4546296.1"/>
    </source>
</evidence>
<evidence type="ECO:0000313" key="5">
    <source>
        <dbReference type="EMBL" id="CAF2051842.1"/>
    </source>
</evidence>
<dbReference type="EMBL" id="CAJNOV010016943">
    <property type="protein sequence ID" value="CAF1597630.1"/>
    <property type="molecule type" value="Genomic_DNA"/>
</dbReference>
<accession>A0A816X6U5</accession>
<keyword evidence="1 2" id="KW-1015">Disulfide bond</keyword>
<name>A0A816X6U5_9BILA</name>